<evidence type="ECO:0000313" key="8">
    <source>
        <dbReference type="EMBL" id="GFN81781.1"/>
    </source>
</evidence>
<dbReference type="SUPFAM" id="SSF63712">
    <property type="entry name" value="Nicotinic receptor ligand binding domain-like"/>
    <property type="match status" value="1"/>
</dbReference>
<keyword evidence="3 5" id="KW-1133">Transmembrane helix</keyword>
<dbReference type="EMBL" id="BLXT01000945">
    <property type="protein sequence ID" value="GFN81781.1"/>
    <property type="molecule type" value="Genomic_DNA"/>
</dbReference>
<feature type="transmembrane region" description="Helical" evidence="5">
    <location>
        <begin position="271"/>
        <end position="292"/>
    </location>
</feature>
<comment type="caution">
    <text evidence="8">The sequence shown here is derived from an EMBL/GenBank/DDBJ whole genome shotgun (WGS) entry which is preliminary data.</text>
</comment>
<dbReference type="GO" id="GO:0005230">
    <property type="term" value="F:extracellular ligand-gated monoatomic ion channel activity"/>
    <property type="evidence" value="ECO:0007669"/>
    <property type="project" value="InterPro"/>
</dbReference>
<feature type="transmembrane region" description="Helical" evidence="5">
    <location>
        <begin position="440"/>
        <end position="458"/>
    </location>
</feature>
<dbReference type="InterPro" id="IPR036734">
    <property type="entry name" value="Neur_chan_lig-bd_sf"/>
</dbReference>
<dbReference type="Pfam" id="PF02931">
    <property type="entry name" value="Neur_chan_LBD"/>
    <property type="match status" value="1"/>
</dbReference>
<reference evidence="8 9" key="1">
    <citation type="journal article" date="2021" name="Elife">
        <title>Chloroplast acquisition without the gene transfer in kleptoplastic sea slugs, Plakobranchus ocellatus.</title>
        <authorList>
            <person name="Maeda T."/>
            <person name="Takahashi S."/>
            <person name="Yoshida T."/>
            <person name="Shimamura S."/>
            <person name="Takaki Y."/>
            <person name="Nagai Y."/>
            <person name="Toyoda A."/>
            <person name="Suzuki Y."/>
            <person name="Arimoto A."/>
            <person name="Ishii H."/>
            <person name="Satoh N."/>
            <person name="Nishiyama T."/>
            <person name="Hasebe M."/>
            <person name="Maruyama T."/>
            <person name="Minagawa J."/>
            <person name="Obokata J."/>
            <person name="Shigenobu S."/>
        </authorList>
    </citation>
    <scope>NUCLEOTIDE SEQUENCE [LARGE SCALE GENOMIC DNA]</scope>
</reference>
<dbReference type="InterPro" id="IPR038050">
    <property type="entry name" value="Neuro_actylchol_rec"/>
</dbReference>
<keyword evidence="5" id="KW-0813">Transport</keyword>
<keyword evidence="5" id="KW-0407">Ion channel</keyword>
<dbReference type="GO" id="GO:0004888">
    <property type="term" value="F:transmembrane signaling receptor activity"/>
    <property type="evidence" value="ECO:0007669"/>
    <property type="project" value="InterPro"/>
</dbReference>
<dbReference type="InterPro" id="IPR036719">
    <property type="entry name" value="Neuro-gated_channel_TM_sf"/>
</dbReference>
<dbReference type="PRINTS" id="PR00252">
    <property type="entry name" value="NRIONCHANNEL"/>
</dbReference>
<dbReference type="Pfam" id="PF02932">
    <property type="entry name" value="Neur_chan_memb"/>
    <property type="match status" value="1"/>
</dbReference>
<comment type="subcellular location">
    <subcellularLocation>
        <location evidence="1">Membrane</location>
        <topology evidence="1">Multi-pass membrane protein</topology>
    </subcellularLocation>
</comment>
<comment type="similarity">
    <text evidence="5">Belongs to the ligand-gated ion channel (TC 1.A.9) family.</text>
</comment>
<dbReference type="InterPro" id="IPR006201">
    <property type="entry name" value="Neur_channel"/>
</dbReference>
<dbReference type="Gene3D" id="1.20.58.390">
    <property type="entry name" value="Neurotransmitter-gated ion-channel transmembrane domain"/>
    <property type="match status" value="1"/>
</dbReference>
<sequence length="461" mass="53173">MAKRPRQNLTRFPRISAQIVLIVLVSHVHGDFNKTAELYSKLFSSINNQIHPSLNTSVPTEVFVQLNLRSLREIVEREQYFVISAWMEVTWKDEIRSWDPSQYDGVSMVYPGTQEMWKPQIIVSNSIGERDLQEYDHSPLTLSWDGSAQWLPGAMFSLSCTMDMTYFPFDRQTCELSVFAKEYVTDVTFTPTQPTVNTLGYAKDGEWHLESTSVTSRTVAHKKFQFSRLTYTFNFSRRAAFYLYNVLMPVVLMSLLSPLVFLLPEDSGERVSYAVTLLLSLAVFMGFVASLLPHSSEPLSLCIVYMFVMLIHNGLCVVCSVVHLRWEKYKRDRSHTSCENQELQNQTRQHAQQSDQHHQQPTLMSCSYSNNFTTGKTFLNNCKTNASSQDTKRKVDIHHENIAMANQLQMDGIGNSRFSGYKLFLPFQFSCESLWSANNILFVIFYCSWFMISVYFLVQII</sequence>
<dbReference type="CDD" id="cd18989">
    <property type="entry name" value="LGIC_ECD_cation"/>
    <property type="match status" value="1"/>
</dbReference>
<proteinExistence type="inferred from homology"/>
<organism evidence="8 9">
    <name type="scientific">Plakobranchus ocellatus</name>
    <dbReference type="NCBI Taxonomy" id="259542"/>
    <lineage>
        <taxon>Eukaryota</taxon>
        <taxon>Metazoa</taxon>
        <taxon>Spiralia</taxon>
        <taxon>Lophotrochozoa</taxon>
        <taxon>Mollusca</taxon>
        <taxon>Gastropoda</taxon>
        <taxon>Heterobranchia</taxon>
        <taxon>Euthyneura</taxon>
        <taxon>Panpulmonata</taxon>
        <taxon>Sacoglossa</taxon>
        <taxon>Placobranchoidea</taxon>
        <taxon>Plakobranchidae</taxon>
        <taxon>Plakobranchus</taxon>
    </lineage>
</organism>
<protein>
    <submittedName>
        <fullName evidence="8">Neuronal acetylcholine receptor subunit alpha-7</fullName>
    </submittedName>
</protein>
<dbReference type="PANTHER" id="PTHR18945">
    <property type="entry name" value="NEUROTRANSMITTER GATED ION CHANNEL"/>
    <property type="match status" value="1"/>
</dbReference>
<feature type="domain" description="Neurotransmitter-gated ion-channel ligand-binding" evidence="6">
    <location>
        <begin position="37"/>
        <end position="238"/>
    </location>
</feature>
<dbReference type="PROSITE" id="PS00236">
    <property type="entry name" value="NEUROTR_ION_CHANNEL"/>
    <property type="match status" value="1"/>
</dbReference>
<dbReference type="SUPFAM" id="SSF90112">
    <property type="entry name" value="Neurotransmitter-gated ion-channel transmembrane pore"/>
    <property type="match status" value="1"/>
</dbReference>
<keyword evidence="5" id="KW-0732">Signal</keyword>
<dbReference type="GO" id="GO:0016020">
    <property type="term" value="C:membrane"/>
    <property type="evidence" value="ECO:0007669"/>
    <property type="project" value="UniProtKB-SubCell"/>
</dbReference>
<evidence type="ECO:0000259" key="6">
    <source>
        <dbReference type="Pfam" id="PF02931"/>
    </source>
</evidence>
<dbReference type="InterPro" id="IPR018000">
    <property type="entry name" value="Neurotransmitter_ion_chnl_CS"/>
</dbReference>
<dbReference type="InterPro" id="IPR006029">
    <property type="entry name" value="Neurotrans-gated_channel_TM"/>
</dbReference>
<keyword evidence="4 5" id="KW-0472">Membrane</keyword>
<evidence type="ECO:0000256" key="3">
    <source>
        <dbReference type="ARBA" id="ARBA00022989"/>
    </source>
</evidence>
<evidence type="ECO:0000259" key="7">
    <source>
        <dbReference type="Pfam" id="PF02932"/>
    </source>
</evidence>
<gene>
    <name evidence="8" type="ORF">PoB_000828700</name>
</gene>
<feature type="chain" id="PRO_5043099010" evidence="5">
    <location>
        <begin position="31"/>
        <end position="461"/>
    </location>
</feature>
<evidence type="ECO:0000313" key="9">
    <source>
        <dbReference type="Proteomes" id="UP000735302"/>
    </source>
</evidence>
<dbReference type="FunFam" id="2.70.170.10:FF:000028">
    <property type="entry name" value="AcetylCholine Receptor"/>
    <property type="match status" value="1"/>
</dbReference>
<accession>A0AAV3YG01</accession>
<evidence type="ECO:0000256" key="5">
    <source>
        <dbReference type="RuleBase" id="RU000687"/>
    </source>
</evidence>
<keyword evidence="5" id="KW-0406">Ion transport</keyword>
<keyword evidence="9" id="KW-1185">Reference proteome</keyword>
<feature type="transmembrane region" description="Helical" evidence="5">
    <location>
        <begin position="241"/>
        <end position="264"/>
    </location>
</feature>
<name>A0AAV3YG01_9GAST</name>
<dbReference type="InterPro" id="IPR006202">
    <property type="entry name" value="Neur_chan_lig-bd"/>
</dbReference>
<dbReference type="AlphaFoldDB" id="A0AAV3YG01"/>
<evidence type="ECO:0000256" key="4">
    <source>
        <dbReference type="ARBA" id="ARBA00023136"/>
    </source>
</evidence>
<feature type="transmembrane region" description="Helical" evidence="5">
    <location>
        <begin position="298"/>
        <end position="324"/>
    </location>
</feature>
<evidence type="ECO:0000256" key="2">
    <source>
        <dbReference type="ARBA" id="ARBA00022692"/>
    </source>
</evidence>
<feature type="domain" description="Neurotransmitter-gated ion-channel transmembrane" evidence="7">
    <location>
        <begin position="247"/>
        <end position="394"/>
    </location>
</feature>
<dbReference type="Proteomes" id="UP000735302">
    <property type="component" value="Unassembled WGS sequence"/>
</dbReference>
<feature type="signal peptide" evidence="5">
    <location>
        <begin position="1"/>
        <end position="30"/>
    </location>
</feature>
<keyword evidence="2 5" id="KW-0812">Transmembrane</keyword>
<keyword evidence="8" id="KW-0675">Receptor</keyword>
<evidence type="ECO:0000256" key="1">
    <source>
        <dbReference type="ARBA" id="ARBA00004141"/>
    </source>
</evidence>
<dbReference type="Gene3D" id="2.70.170.10">
    <property type="entry name" value="Neurotransmitter-gated ion-channel ligand-binding domain"/>
    <property type="match status" value="1"/>
</dbReference>
<dbReference type="CDD" id="cd19051">
    <property type="entry name" value="LGIC_TM_cation"/>
    <property type="match status" value="1"/>
</dbReference>